<organism evidence="3 4">
    <name type="scientific">Rubripirellula tenax</name>
    <dbReference type="NCBI Taxonomy" id="2528015"/>
    <lineage>
        <taxon>Bacteria</taxon>
        <taxon>Pseudomonadati</taxon>
        <taxon>Planctomycetota</taxon>
        <taxon>Planctomycetia</taxon>
        <taxon>Pirellulales</taxon>
        <taxon>Pirellulaceae</taxon>
        <taxon>Rubripirellula</taxon>
    </lineage>
</organism>
<dbReference type="SUPFAM" id="SSF53474">
    <property type="entry name" value="alpha/beta-Hydrolases"/>
    <property type="match status" value="1"/>
</dbReference>
<dbReference type="InterPro" id="IPR029058">
    <property type="entry name" value="AB_hydrolase_fold"/>
</dbReference>
<keyword evidence="4" id="KW-1185">Reference proteome</keyword>
<reference evidence="3 4" key="1">
    <citation type="submission" date="2019-02" db="EMBL/GenBank/DDBJ databases">
        <title>Deep-cultivation of Planctomycetes and their phenomic and genomic characterization uncovers novel biology.</title>
        <authorList>
            <person name="Wiegand S."/>
            <person name="Jogler M."/>
            <person name="Boedeker C."/>
            <person name="Pinto D."/>
            <person name="Vollmers J."/>
            <person name="Rivas-Marin E."/>
            <person name="Kohn T."/>
            <person name="Peeters S.H."/>
            <person name="Heuer A."/>
            <person name="Rast P."/>
            <person name="Oberbeckmann S."/>
            <person name="Bunk B."/>
            <person name="Jeske O."/>
            <person name="Meyerdierks A."/>
            <person name="Storesund J.E."/>
            <person name="Kallscheuer N."/>
            <person name="Luecker S."/>
            <person name="Lage O.M."/>
            <person name="Pohl T."/>
            <person name="Merkel B.J."/>
            <person name="Hornburger P."/>
            <person name="Mueller R.-W."/>
            <person name="Bruemmer F."/>
            <person name="Labrenz M."/>
            <person name="Spormann A.M."/>
            <person name="Op Den Camp H."/>
            <person name="Overmann J."/>
            <person name="Amann R."/>
            <person name="Jetten M.S.M."/>
            <person name="Mascher T."/>
            <person name="Medema M.H."/>
            <person name="Devos D.P."/>
            <person name="Kaster A.-K."/>
            <person name="Ovreas L."/>
            <person name="Rohde M."/>
            <person name="Galperin M.Y."/>
            <person name="Jogler C."/>
        </authorList>
    </citation>
    <scope>NUCLEOTIDE SEQUENCE [LARGE SCALE GENOMIC DNA]</scope>
    <source>
        <strain evidence="3 4">Poly51</strain>
    </source>
</reference>
<dbReference type="RefSeq" id="WP_186775926.1">
    <property type="nucleotide sequence ID" value="NZ_SJPW01000028.1"/>
</dbReference>
<feature type="domain" description="BD-FAE-like" evidence="2">
    <location>
        <begin position="77"/>
        <end position="185"/>
    </location>
</feature>
<dbReference type="InterPro" id="IPR050300">
    <property type="entry name" value="GDXG_lipolytic_enzyme"/>
</dbReference>
<dbReference type="EMBL" id="SJPW01000028">
    <property type="protein sequence ID" value="TWU41700.1"/>
    <property type="molecule type" value="Genomic_DNA"/>
</dbReference>
<dbReference type="PANTHER" id="PTHR48081:SF6">
    <property type="entry name" value="PEPTIDASE S9 PROLYL OLIGOPEPTIDASE CATALYTIC DOMAIN-CONTAINING PROTEIN"/>
    <property type="match status" value="1"/>
</dbReference>
<protein>
    <submittedName>
        <fullName evidence="3">Acetylxylan esterase</fullName>
        <ecNumber evidence="3">3.1.1.72</ecNumber>
    </submittedName>
</protein>
<dbReference type="AlphaFoldDB" id="A0A5C6DYC1"/>
<evidence type="ECO:0000313" key="4">
    <source>
        <dbReference type="Proteomes" id="UP000318288"/>
    </source>
</evidence>
<dbReference type="EC" id="3.1.1.72" evidence="3"/>
<dbReference type="InterPro" id="IPR049492">
    <property type="entry name" value="BD-FAE-like_dom"/>
</dbReference>
<dbReference type="Proteomes" id="UP000318288">
    <property type="component" value="Unassembled WGS sequence"/>
</dbReference>
<dbReference type="Gene3D" id="3.40.50.1820">
    <property type="entry name" value="alpha/beta hydrolase"/>
    <property type="match status" value="1"/>
</dbReference>
<name>A0A5C6DYC1_9BACT</name>
<keyword evidence="1 3" id="KW-0378">Hydrolase</keyword>
<dbReference type="GO" id="GO:0046555">
    <property type="term" value="F:acetylxylan esterase activity"/>
    <property type="evidence" value="ECO:0007669"/>
    <property type="project" value="UniProtKB-EC"/>
</dbReference>
<gene>
    <name evidence="3" type="primary">axeA1_9</name>
    <name evidence="3" type="ORF">Poly51_63730</name>
</gene>
<sequence length="305" mass="33191">MQTTNVASQPLDKSWNPTITAALITVLWTTSAHCDAPAQSVRLWSGHAPGETSAELGTQLDKGDSITRIKNTTAPTLDVFLAEHPNGTAVVVLPGGGFGYVVTDLEGSEAAAFLNAMGVSVFVLRYRTGDNQRDNVWQKPVQDAQRAIRTIRANASKWSIDQDRVGVLGFSAGGQASAFLLTAKEAMYESTDPIDENLWCPNFGTLVYPWRLLNESGRLKHGIEVTESTPKTIIIHTHDDPAADSLGSVAFDTKLKKHNVDAELHIYRTGGHGYGLRRREDSVIDQWPAIVSDWLRLQGLASASK</sequence>
<evidence type="ECO:0000313" key="3">
    <source>
        <dbReference type="EMBL" id="TWU41700.1"/>
    </source>
</evidence>
<accession>A0A5C6DYC1</accession>
<dbReference type="PANTHER" id="PTHR48081">
    <property type="entry name" value="AB HYDROLASE SUPERFAMILY PROTEIN C4A8.06C"/>
    <property type="match status" value="1"/>
</dbReference>
<proteinExistence type="predicted"/>
<dbReference type="Pfam" id="PF20434">
    <property type="entry name" value="BD-FAE"/>
    <property type="match status" value="1"/>
</dbReference>
<evidence type="ECO:0000259" key="2">
    <source>
        <dbReference type="Pfam" id="PF20434"/>
    </source>
</evidence>
<evidence type="ECO:0000256" key="1">
    <source>
        <dbReference type="ARBA" id="ARBA00022801"/>
    </source>
</evidence>
<comment type="caution">
    <text evidence="3">The sequence shown here is derived from an EMBL/GenBank/DDBJ whole genome shotgun (WGS) entry which is preliminary data.</text>
</comment>